<evidence type="ECO:0000313" key="1">
    <source>
        <dbReference type="EMBL" id="GMQ64320.1"/>
    </source>
</evidence>
<evidence type="ECO:0000313" key="2">
    <source>
        <dbReference type="Proteomes" id="UP001374599"/>
    </source>
</evidence>
<organism evidence="1 2">
    <name type="scientific">Vallitalea maricola</name>
    <dbReference type="NCBI Taxonomy" id="3074433"/>
    <lineage>
        <taxon>Bacteria</taxon>
        <taxon>Bacillati</taxon>
        <taxon>Bacillota</taxon>
        <taxon>Clostridia</taxon>
        <taxon>Lachnospirales</taxon>
        <taxon>Vallitaleaceae</taxon>
        <taxon>Vallitalea</taxon>
    </lineage>
</organism>
<dbReference type="Proteomes" id="UP001374599">
    <property type="component" value="Unassembled WGS sequence"/>
</dbReference>
<name>A0ACB5UN95_9FIRM</name>
<dbReference type="EMBL" id="BTPU01000067">
    <property type="protein sequence ID" value="GMQ64320.1"/>
    <property type="molecule type" value="Genomic_DNA"/>
</dbReference>
<keyword evidence="2" id="KW-1185">Reference proteome</keyword>
<protein>
    <submittedName>
        <fullName evidence="1">Uncharacterized protein</fullName>
    </submittedName>
</protein>
<proteinExistence type="predicted"/>
<comment type="caution">
    <text evidence="1">The sequence shown here is derived from an EMBL/GenBank/DDBJ whole genome shotgun (WGS) entry which is preliminary data.</text>
</comment>
<sequence>MNEHVIQPQLYMKQIELNQNRTSESFPMYIGKYDSDHIYRLWLRCSNFQLPESSIITEAILKFNYYYTSKHSKNHFACYSFLDDWLDDSVVWFYKTSLSACLIEKGTNNHVGRQIFDITAIAKKWHNNEVCNKGVIIKNNESKKDYVQVLDKLPCQPEIIIKYILLDICETSTKFINEEEVILLNGLNKYHSEPRNTSLTKTVTYIIKNLGCSKIEATIQISPDCKNFFSENNNIILNPGEIMGLIPRMYAKYTRIMLKIKEHNNFSKVKIWYQAQI</sequence>
<accession>A0ACB5UN95</accession>
<gene>
    <name evidence="1" type="ORF">AN2V17_35570</name>
</gene>
<reference evidence="1" key="1">
    <citation type="submission" date="2023-09" db="EMBL/GenBank/DDBJ databases">
        <title>Vallitalea sediminicola and Vallitalea maricola sp. nov., anaerobic bacteria isolated from marine sediment.</title>
        <authorList>
            <person name="Hirano S."/>
            <person name="Maeda A."/>
            <person name="Terahara T."/>
            <person name="Mori K."/>
            <person name="Hamada M."/>
            <person name="Matsumoto R."/>
            <person name="Kobayashi T."/>
        </authorList>
    </citation>
    <scope>NUCLEOTIDE SEQUENCE</scope>
    <source>
        <strain evidence="1">AN17-2</strain>
    </source>
</reference>